<protein>
    <submittedName>
        <fullName evidence="5">Outer membrane protein beta-barrel domain-containing protein</fullName>
    </submittedName>
</protein>
<dbReference type="Gene3D" id="2.40.160.20">
    <property type="match status" value="1"/>
</dbReference>
<reference evidence="6" key="1">
    <citation type="submission" date="2016-10" db="EMBL/GenBank/DDBJ databases">
        <authorList>
            <person name="Varghese N."/>
            <person name="Submissions S."/>
        </authorList>
    </citation>
    <scope>NUCLEOTIDE SEQUENCE [LARGE SCALE GENOMIC DNA]</scope>
    <source>
        <strain evidence="6">UNC178MFTsu3.1</strain>
    </source>
</reference>
<accession>A0A1I2IHB5</accession>
<evidence type="ECO:0000256" key="2">
    <source>
        <dbReference type="SAM" id="MobiDB-lite"/>
    </source>
</evidence>
<dbReference type="STRING" id="500610.SAMN02799615_03466"/>
<dbReference type="InterPro" id="IPR027385">
    <property type="entry name" value="Beta-barrel_OMP"/>
</dbReference>
<keyword evidence="1 3" id="KW-0732">Signal</keyword>
<evidence type="ECO:0000259" key="4">
    <source>
        <dbReference type="Pfam" id="PF13505"/>
    </source>
</evidence>
<feature type="region of interest" description="Disordered" evidence="2">
    <location>
        <begin position="149"/>
        <end position="169"/>
    </location>
</feature>
<dbReference type="AlphaFoldDB" id="A0A1I2IHB5"/>
<evidence type="ECO:0000313" key="5">
    <source>
        <dbReference type="EMBL" id="SFF41053.1"/>
    </source>
</evidence>
<dbReference type="EMBL" id="FONH01000016">
    <property type="protein sequence ID" value="SFF41053.1"/>
    <property type="molecule type" value="Genomic_DNA"/>
</dbReference>
<feature type="chain" id="PRO_5011538064" evidence="3">
    <location>
        <begin position="25"/>
        <end position="230"/>
    </location>
</feature>
<dbReference type="Proteomes" id="UP000199477">
    <property type="component" value="Unassembled WGS sequence"/>
</dbReference>
<proteinExistence type="predicted"/>
<dbReference type="RefSeq" id="WP_026635625.1">
    <property type="nucleotide sequence ID" value="NZ_FONH01000016.1"/>
</dbReference>
<keyword evidence="6" id="KW-1185">Reference proteome</keyword>
<evidence type="ECO:0000256" key="3">
    <source>
        <dbReference type="SAM" id="SignalP"/>
    </source>
</evidence>
<sequence>MKFKSTAFVAAAVFAAASPCVTQAAEQSSRKERHGAYLFGDIGSASVQAAALQARVPGGKALKKSTSSALGYGFGVGYRFGDHFALEGGYRGMSGANVPMLPAADGRAQGRKFRTNGLQISALGIIPLGQHFELYGRASLAYMQNKFGPIPRQAQPPKAGARRGRSSSNLSDSMGIVTFGLGAQYHVNDKLAIRGEIGGLSAAGKKIERAAGGRKLCVGQATLGLVYRLD</sequence>
<name>A0A1I2IHB5_9GAMM</name>
<dbReference type="InterPro" id="IPR011250">
    <property type="entry name" value="OMP/PagP_B-barrel"/>
</dbReference>
<gene>
    <name evidence="5" type="ORF">SAMN02799615_03466</name>
</gene>
<feature type="signal peptide" evidence="3">
    <location>
        <begin position="1"/>
        <end position="24"/>
    </location>
</feature>
<evidence type="ECO:0000256" key="1">
    <source>
        <dbReference type="ARBA" id="ARBA00022729"/>
    </source>
</evidence>
<evidence type="ECO:0000313" key="6">
    <source>
        <dbReference type="Proteomes" id="UP000199477"/>
    </source>
</evidence>
<organism evidence="5 6">
    <name type="scientific">Dyella marensis</name>
    <dbReference type="NCBI Taxonomy" id="500610"/>
    <lineage>
        <taxon>Bacteria</taxon>
        <taxon>Pseudomonadati</taxon>
        <taxon>Pseudomonadota</taxon>
        <taxon>Gammaproteobacteria</taxon>
        <taxon>Lysobacterales</taxon>
        <taxon>Rhodanobacteraceae</taxon>
        <taxon>Dyella</taxon>
    </lineage>
</organism>
<dbReference type="SUPFAM" id="SSF56925">
    <property type="entry name" value="OMPA-like"/>
    <property type="match status" value="1"/>
</dbReference>
<feature type="domain" description="Outer membrane protein beta-barrel" evidence="4">
    <location>
        <begin position="14"/>
        <end position="228"/>
    </location>
</feature>
<dbReference type="Pfam" id="PF13505">
    <property type="entry name" value="OMP_b-brl"/>
    <property type="match status" value="1"/>
</dbReference>